<protein>
    <submittedName>
        <fullName evidence="1">Uncharacterized protein</fullName>
    </submittedName>
</protein>
<sequence>MEFIRKQPNGFTSLREYNKLWYLRIHGNIKGRKLQRYLYNRASVFLLRKKVIFEERR</sequence>
<gene>
    <name evidence="1" type="ORF">LCGC14_1631390</name>
</gene>
<name>A0A0F9IPN8_9ZZZZ</name>
<reference evidence="1" key="1">
    <citation type="journal article" date="2015" name="Nature">
        <title>Complex archaea that bridge the gap between prokaryotes and eukaryotes.</title>
        <authorList>
            <person name="Spang A."/>
            <person name="Saw J.H."/>
            <person name="Jorgensen S.L."/>
            <person name="Zaremba-Niedzwiedzka K."/>
            <person name="Martijn J."/>
            <person name="Lind A.E."/>
            <person name="van Eijk R."/>
            <person name="Schleper C."/>
            <person name="Guy L."/>
            <person name="Ettema T.J."/>
        </authorList>
    </citation>
    <scope>NUCLEOTIDE SEQUENCE</scope>
</reference>
<evidence type="ECO:0000313" key="1">
    <source>
        <dbReference type="EMBL" id="KKM21839.1"/>
    </source>
</evidence>
<organism evidence="1">
    <name type="scientific">marine sediment metagenome</name>
    <dbReference type="NCBI Taxonomy" id="412755"/>
    <lineage>
        <taxon>unclassified sequences</taxon>
        <taxon>metagenomes</taxon>
        <taxon>ecological metagenomes</taxon>
    </lineage>
</organism>
<dbReference type="EMBL" id="LAZR01013466">
    <property type="protein sequence ID" value="KKM21839.1"/>
    <property type="molecule type" value="Genomic_DNA"/>
</dbReference>
<dbReference type="AlphaFoldDB" id="A0A0F9IPN8"/>
<proteinExistence type="predicted"/>
<comment type="caution">
    <text evidence="1">The sequence shown here is derived from an EMBL/GenBank/DDBJ whole genome shotgun (WGS) entry which is preliminary data.</text>
</comment>
<accession>A0A0F9IPN8</accession>